<reference evidence="1" key="1">
    <citation type="journal article" date="2013" name="Int. J. Syst. Evol. Microbiol.">
        <title>Polycladomyces abyssicola gen. nov., sp. nov., a thermophilic filamentous bacterium isolated from hemipelagic sediment.</title>
        <authorList>
            <person name="Tsubouchi T."/>
            <person name="Shimane Y."/>
            <person name="Mori K."/>
            <person name="Usui K."/>
            <person name="Hiraki T."/>
            <person name="Tame A."/>
            <person name="Uematsu K."/>
            <person name="Maruyama T."/>
            <person name="Hatada Y."/>
        </authorList>
    </citation>
    <scope>NUCLEOTIDE SEQUENCE</scope>
    <source>
        <strain evidence="1">JIR-001</strain>
    </source>
</reference>
<dbReference type="EMBL" id="AP024601">
    <property type="protein sequence ID" value="BCU80655.1"/>
    <property type="molecule type" value="Genomic_DNA"/>
</dbReference>
<organism evidence="1 2">
    <name type="scientific">Polycladomyces abyssicola</name>
    <dbReference type="NCBI Taxonomy" id="1125966"/>
    <lineage>
        <taxon>Bacteria</taxon>
        <taxon>Bacillati</taxon>
        <taxon>Bacillota</taxon>
        <taxon>Bacilli</taxon>
        <taxon>Bacillales</taxon>
        <taxon>Thermoactinomycetaceae</taxon>
        <taxon>Polycladomyces</taxon>
    </lineage>
</organism>
<sequence length="276" mass="31992">MHDSRESLLQELAHIEKWEQEQKDLWFWEKLGRIPFALLDKITPRAVHDKIEQVLNELGSFLMTGGRYLILEQRVYQKCAQKWPQFRPPYTPAKMADVPLNIMDELADDMIETHVGVATVQGATTGFGGVFTLALDIPAVLSLSLKILQEIAIVYGYDPNDPRERAFIVKCMQFASSDYIGKQAIIEQLAAYQQPSDPRRERHVISELQGWREVFESYRDTWGWKKLFQLAPVIGVFFGAIWNRTMLRDVAEAGKQFYRKRRIHEKLKQTLPSNHS</sequence>
<evidence type="ECO:0008006" key="3">
    <source>
        <dbReference type="Google" id="ProtNLM"/>
    </source>
</evidence>
<dbReference type="RefSeq" id="WP_212773999.1">
    <property type="nucleotide sequence ID" value="NZ_AP024601.1"/>
</dbReference>
<evidence type="ECO:0000313" key="2">
    <source>
        <dbReference type="Proteomes" id="UP000677436"/>
    </source>
</evidence>
<keyword evidence="2" id="KW-1185">Reference proteome</keyword>
<proteinExistence type="predicted"/>
<name>A0A8D5ZLI4_9BACL</name>
<dbReference type="AlphaFoldDB" id="A0A8D5ZLI4"/>
<dbReference type="KEGG" id="pabs:JIR001_04380"/>
<gene>
    <name evidence="1" type="primary">ydbA</name>
    <name evidence="1" type="ORF">JIR001_04380</name>
</gene>
<reference evidence="1" key="2">
    <citation type="journal article" date="2021" name="Microbiol. Resour. Announc.">
        <title>Complete Genome Sequence of Polycladomyces abyssicola JIR-001T, Isolated from Hemipelagic Sediment in Deep Seawater.</title>
        <authorList>
            <person name="Tsubouchi T."/>
            <person name="Kaneko Y."/>
        </authorList>
    </citation>
    <scope>NUCLEOTIDE SEQUENCE</scope>
    <source>
        <strain evidence="1">JIR-001</strain>
    </source>
</reference>
<dbReference type="InterPro" id="IPR024787">
    <property type="entry name" value="EcsC"/>
</dbReference>
<evidence type="ECO:0000313" key="1">
    <source>
        <dbReference type="EMBL" id="BCU80655.1"/>
    </source>
</evidence>
<dbReference type="PANTHER" id="PTHR41260:SF1">
    <property type="entry name" value="PROTEIN ECSC"/>
    <property type="match status" value="1"/>
</dbReference>
<dbReference type="PANTHER" id="PTHR41260">
    <property type="entry name" value="PROTEIN ECSC"/>
    <property type="match status" value="1"/>
</dbReference>
<dbReference type="Pfam" id="PF12787">
    <property type="entry name" value="EcsC"/>
    <property type="match status" value="1"/>
</dbReference>
<dbReference type="Proteomes" id="UP000677436">
    <property type="component" value="Chromosome"/>
</dbReference>
<accession>A0A8D5ZLI4</accession>
<protein>
    <recommendedName>
        <fullName evidence="3">EcsC family protein</fullName>
    </recommendedName>
</protein>